<name>A0A016TDT5_9BILA</name>
<protein>
    <submittedName>
        <fullName evidence="1">Uncharacterized protein</fullName>
    </submittedName>
</protein>
<evidence type="ECO:0000313" key="1">
    <source>
        <dbReference type="EMBL" id="EYC00866.1"/>
    </source>
</evidence>
<reference evidence="2" key="1">
    <citation type="journal article" date="2015" name="Nat. Genet.">
        <title>The genome and transcriptome of the zoonotic hookworm Ancylostoma ceylanicum identify infection-specific gene families.</title>
        <authorList>
            <person name="Schwarz E.M."/>
            <person name="Hu Y."/>
            <person name="Antoshechkin I."/>
            <person name="Miller M.M."/>
            <person name="Sternberg P.W."/>
            <person name="Aroian R.V."/>
        </authorList>
    </citation>
    <scope>NUCLEOTIDE SEQUENCE</scope>
    <source>
        <strain evidence="2">HY135</strain>
    </source>
</reference>
<comment type="caution">
    <text evidence="1">The sequence shown here is derived from an EMBL/GenBank/DDBJ whole genome shotgun (WGS) entry which is preliminary data.</text>
</comment>
<accession>A0A016TDT5</accession>
<organism evidence="1 2">
    <name type="scientific">Ancylostoma ceylanicum</name>
    <dbReference type="NCBI Taxonomy" id="53326"/>
    <lineage>
        <taxon>Eukaryota</taxon>
        <taxon>Metazoa</taxon>
        <taxon>Ecdysozoa</taxon>
        <taxon>Nematoda</taxon>
        <taxon>Chromadorea</taxon>
        <taxon>Rhabditida</taxon>
        <taxon>Rhabditina</taxon>
        <taxon>Rhabditomorpha</taxon>
        <taxon>Strongyloidea</taxon>
        <taxon>Ancylostomatidae</taxon>
        <taxon>Ancylostomatinae</taxon>
        <taxon>Ancylostoma</taxon>
    </lineage>
</organism>
<dbReference type="AlphaFoldDB" id="A0A016TDT5"/>
<dbReference type="EMBL" id="JARK01001448">
    <property type="protein sequence ID" value="EYC00866.1"/>
    <property type="molecule type" value="Genomic_DNA"/>
</dbReference>
<keyword evidence="2" id="KW-1185">Reference proteome</keyword>
<sequence length="92" mass="10294">MALLNTHETRKCGITKLRVDDVLPHGSTSSAVAWCFVVLNEEVVYFFLHGPLELKLGLLQFYTDVAEGTARNDDDLIFAQCSGSYLKFNILI</sequence>
<evidence type="ECO:0000313" key="2">
    <source>
        <dbReference type="Proteomes" id="UP000024635"/>
    </source>
</evidence>
<proteinExistence type="predicted"/>
<gene>
    <name evidence="1" type="primary">Acey_s0112.g306</name>
    <name evidence="1" type="ORF">Y032_0112g306</name>
</gene>
<dbReference type="Proteomes" id="UP000024635">
    <property type="component" value="Unassembled WGS sequence"/>
</dbReference>